<proteinExistence type="predicted"/>
<evidence type="ECO:0000313" key="2">
    <source>
        <dbReference type="EMBL" id="PCJ01638.1"/>
    </source>
</evidence>
<evidence type="ECO:0000256" key="1">
    <source>
        <dbReference type="SAM" id="MobiDB-lite"/>
    </source>
</evidence>
<accession>A0A2A4Z4Y8</accession>
<dbReference type="AlphaFoldDB" id="A0A2A4Z4Y8"/>
<name>A0A2A4Z4Y8_9PROT</name>
<reference evidence="2" key="2">
    <citation type="journal article" date="2018" name="ISME J.">
        <title>A dynamic microbial community with high functional redundancy inhabits the cold, oxic subseafloor aquifer.</title>
        <authorList>
            <person name="Tully B.J."/>
            <person name="Wheat C.G."/>
            <person name="Glazer B.T."/>
            <person name="Huber J.A."/>
        </authorList>
    </citation>
    <scope>NUCLEOTIDE SEQUENCE</scope>
    <source>
        <strain evidence="2">NORP83</strain>
    </source>
</reference>
<reference key="1">
    <citation type="submission" date="2017-08" db="EMBL/GenBank/DDBJ databases">
        <title>A dynamic microbial community with high functional redundancy inhabits the cold, oxic subseafloor aquifer.</title>
        <authorList>
            <person name="Tully B.J."/>
            <person name="Wheat C.G."/>
            <person name="Glazer B.T."/>
            <person name="Huber J.A."/>
        </authorList>
    </citation>
    <scope>NUCLEOTIDE SEQUENCE [LARGE SCALE GENOMIC DNA]</scope>
</reference>
<sequence>MQYSTKHQILSLQLGTRIRSFAKLQLTKRNVVKLGGELASDQRLSGLARERSERKQCQVKKSGANERARAKRQSALGVQCQT</sequence>
<gene>
    <name evidence="2" type="ORF">COB13_07190</name>
</gene>
<comment type="caution">
    <text evidence="2">The sequence shown here is derived from an EMBL/GenBank/DDBJ whole genome shotgun (WGS) entry which is preliminary data.</text>
</comment>
<dbReference type="EMBL" id="NVUS01000007">
    <property type="protein sequence ID" value="PCJ01638.1"/>
    <property type="molecule type" value="Genomic_DNA"/>
</dbReference>
<organism evidence="2">
    <name type="scientific">OCS116 cluster bacterium</name>
    <dbReference type="NCBI Taxonomy" id="2030921"/>
    <lineage>
        <taxon>Bacteria</taxon>
        <taxon>Pseudomonadati</taxon>
        <taxon>Pseudomonadota</taxon>
        <taxon>Alphaproteobacteria</taxon>
        <taxon>OCS116 cluster</taxon>
    </lineage>
</organism>
<feature type="region of interest" description="Disordered" evidence="1">
    <location>
        <begin position="45"/>
        <end position="82"/>
    </location>
</feature>
<protein>
    <submittedName>
        <fullName evidence="2">Uncharacterized protein</fullName>
    </submittedName>
</protein>